<comment type="caution">
    <text evidence="1">The sequence shown here is derived from an EMBL/GenBank/DDBJ whole genome shotgun (WGS) entry which is preliminary data.</text>
</comment>
<organism evidence="1">
    <name type="scientific">bioreactor metagenome</name>
    <dbReference type="NCBI Taxonomy" id="1076179"/>
    <lineage>
        <taxon>unclassified sequences</taxon>
        <taxon>metagenomes</taxon>
        <taxon>ecological metagenomes</taxon>
    </lineage>
</organism>
<name>A0A644ZIT4_9ZZZZ</name>
<accession>A0A644ZIT4</accession>
<evidence type="ECO:0000313" key="1">
    <source>
        <dbReference type="EMBL" id="MPM40790.1"/>
    </source>
</evidence>
<sequence>MIAQNLDGLFAEIINDRRRQLGPDAGNNAGAEKPLQSHRAFRQHHATLFGAELTSVFGVLHPAAEGFQKLSGFDFRHAAAHGDFAVIRRQQLHDPVAVVRIDEKLVHEFPGQLDPGVSGSLPGHVYILSSR</sequence>
<proteinExistence type="predicted"/>
<reference evidence="1" key="1">
    <citation type="submission" date="2019-08" db="EMBL/GenBank/DDBJ databases">
        <authorList>
            <person name="Kucharzyk K."/>
            <person name="Murdoch R.W."/>
            <person name="Higgins S."/>
            <person name="Loffler F."/>
        </authorList>
    </citation>
    <scope>NUCLEOTIDE SEQUENCE</scope>
</reference>
<protein>
    <submittedName>
        <fullName evidence="1">Uncharacterized protein</fullName>
    </submittedName>
</protein>
<gene>
    <name evidence="1" type="ORF">SDC9_87438</name>
</gene>
<dbReference type="AlphaFoldDB" id="A0A644ZIT4"/>
<dbReference type="EMBL" id="VSSQ01009129">
    <property type="protein sequence ID" value="MPM40790.1"/>
    <property type="molecule type" value="Genomic_DNA"/>
</dbReference>